<organism evidence="2 3">
    <name type="scientific">Pararobbsia alpina</name>
    <dbReference type="NCBI Taxonomy" id="621374"/>
    <lineage>
        <taxon>Bacteria</taxon>
        <taxon>Pseudomonadati</taxon>
        <taxon>Pseudomonadota</taxon>
        <taxon>Betaproteobacteria</taxon>
        <taxon>Burkholderiales</taxon>
        <taxon>Burkholderiaceae</taxon>
        <taxon>Pararobbsia</taxon>
    </lineage>
</organism>
<sequence length="201" mass="21159">MTRRSDPPCFARSVALSAVFAFSCAAQAAASAPQSGDAQGGIGSSTLAHVQARIVDIDTDSNSIVLEGPRGNDVVVAVSPDVGDVQKLKVGDRVEIAYRNALLVHADKVASNGIRERIDTDLTTPLSGGETASARSVEIVATVEKIDRKKRLVTLRGPSRTEVFRAPPEISIDRLKVGDSVRAQFVSAAAVEITRDGVPVK</sequence>
<dbReference type="AlphaFoldDB" id="A0A6S7BA36"/>
<gene>
    <name evidence="2" type="ORF">LMG28138_03109</name>
</gene>
<protein>
    <recommendedName>
        <fullName evidence="4">RND efflux pump membrane fusion protein barrel-sandwich domain-containing protein</fullName>
    </recommendedName>
</protein>
<proteinExistence type="predicted"/>
<keyword evidence="1" id="KW-0732">Signal</keyword>
<dbReference type="EMBL" id="CADIKM010000013">
    <property type="protein sequence ID" value="CAB3791082.1"/>
    <property type="molecule type" value="Genomic_DNA"/>
</dbReference>
<evidence type="ECO:0000256" key="1">
    <source>
        <dbReference type="SAM" id="SignalP"/>
    </source>
</evidence>
<dbReference type="Proteomes" id="UP000494115">
    <property type="component" value="Unassembled WGS sequence"/>
</dbReference>
<evidence type="ECO:0000313" key="3">
    <source>
        <dbReference type="Proteomes" id="UP000494115"/>
    </source>
</evidence>
<dbReference type="PROSITE" id="PS51257">
    <property type="entry name" value="PROKAR_LIPOPROTEIN"/>
    <property type="match status" value="1"/>
</dbReference>
<evidence type="ECO:0000313" key="2">
    <source>
        <dbReference type="EMBL" id="CAB3791082.1"/>
    </source>
</evidence>
<feature type="chain" id="PRO_5028912913" description="RND efflux pump membrane fusion protein barrel-sandwich domain-containing protein" evidence="1">
    <location>
        <begin position="29"/>
        <end position="201"/>
    </location>
</feature>
<name>A0A6S7BA36_9BURK</name>
<reference evidence="2 3" key="1">
    <citation type="submission" date="2020-04" db="EMBL/GenBank/DDBJ databases">
        <authorList>
            <person name="De Canck E."/>
        </authorList>
    </citation>
    <scope>NUCLEOTIDE SEQUENCE [LARGE SCALE GENOMIC DNA]</scope>
    <source>
        <strain evidence="2 3">LMG 28138</strain>
    </source>
</reference>
<keyword evidence="3" id="KW-1185">Reference proteome</keyword>
<feature type="signal peptide" evidence="1">
    <location>
        <begin position="1"/>
        <end position="28"/>
    </location>
</feature>
<accession>A0A6S7BA36</accession>
<evidence type="ECO:0008006" key="4">
    <source>
        <dbReference type="Google" id="ProtNLM"/>
    </source>
</evidence>
<dbReference type="RefSeq" id="WP_175105638.1">
    <property type="nucleotide sequence ID" value="NZ_CADIKM010000013.1"/>
</dbReference>